<evidence type="ECO:0000313" key="3">
    <source>
        <dbReference type="Proteomes" id="UP001255856"/>
    </source>
</evidence>
<dbReference type="PROSITE" id="PS50076">
    <property type="entry name" value="DNAJ_2"/>
    <property type="match status" value="1"/>
</dbReference>
<dbReference type="InterPro" id="IPR001623">
    <property type="entry name" value="DnaJ_domain"/>
</dbReference>
<dbReference type="SUPFAM" id="SSF46565">
    <property type="entry name" value="Chaperone J-domain"/>
    <property type="match status" value="1"/>
</dbReference>
<proteinExistence type="predicted"/>
<dbReference type="AlphaFoldDB" id="A0AAD9MMI6"/>
<gene>
    <name evidence="2" type="ORF">QBZ16_002138</name>
</gene>
<evidence type="ECO:0000313" key="2">
    <source>
        <dbReference type="EMBL" id="KAK2079743.1"/>
    </source>
</evidence>
<sequence>MTVHDVIPRILLHHKERNYFRLLELPAPEADALGRMRWEGTPATVSRAYRRLSILVHPDKNPGEDARKAFEALNEAHRDTLLKEHQEAALARREQKDAGATLEERVALNAAQKAEVAELRKQEVGA</sequence>
<reference evidence="2" key="1">
    <citation type="submission" date="2021-01" db="EMBL/GenBank/DDBJ databases">
        <authorList>
            <person name="Eckstrom K.M.E."/>
        </authorList>
    </citation>
    <scope>NUCLEOTIDE SEQUENCE</scope>
    <source>
        <strain evidence="2">UVCC 0001</strain>
    </source>
</reference>
<dbReference type="Gene3D" id="1.10.287.110">
    <property type="entry name" value="DnaJ domain"/>
    <property type="match status" value="1"/>
</dbReference>
<dbReference type="InterPro" id="IPR036869">
    <property type="entry name" value="J_dom_sf"/>
</dbReference>
<evidence type="ECO:0000259" key="1">
    <source>
        <dbReference type="PROSITE" id="PS50076"/>
    </source>
</evidence>
<dbReference type="CDD" id="cd06257">
    <property type="entry name" value="DnaJ"/>
    <property type="match status" value="1"/>
</dbReference>
<comment type="caution">
    <text evidence="2">The sequence shown here is derived from an EMBL/GenBank/DDBJ whole genome shotgun (WGS) entry which is preliminary data.</text>
</comment>
<feature type="domain" description="J" evidence="1">
    <location>
        <begin position="18"/>
        <end position="99"/>
    </location>
</feature>
<keyword evidence="3" id="KW-1185">Reference proteome</keyword>
<protein>
    <recommendedName>
        <fullName evidence="1">J domain-containing protein</fullName>
    </recommendedName>
</protein>
<dbReference type="SMART" id="SM00271">
    <property type="entry name" value="DnaJ"/>
    <property type="match status" value="1"/>
</dbReference>
<dbReference type="EMBL" id="JASFZW010000002">
    <property type="protein sequence ID" value="KAK2079743.1"/>
    <property type="molecule type" value="Genomic_DNA"/>
</dbReference>
<dbReference type="Pfam" id="PF00226">
    <property type="entry name" value="DnaJ"/>
    <property type="match status" value="1"/>
</dbReference>
<organism evidence="2 3">
    <name type="scientific">Prototheca wickerhamii</name>
    <dbReference type="NCBI Taxonomy" id="3111"/>
    <lineage>
        <taxon>Eukaryota</taxon>
        <taxon>Viridiplantae</taxon>
        <taxon>Chlorophyta</taxon>
        <taxon>core chlorophytes</taxon>
        <taxon>Trebouxiophyceae</taxon>
        <taxon>Chlorellales</taxon>
        <taxon>Chlorellaceae</taxon>
        <taxon>Prototheca</taxon>
    </lineage>
</organism>
<accession>A0AAD9MMI6</accession>
<name>A0AAD9MMI6_PROWI</name>
<dbReference type="Proteomes" id="UP001255856">
    <property type="component" value="Unassembled WGS sequence"/>
</dbReference>